<reference evidence="9" key="1">
    <citation type="submission" date="2020-04" db="EMBL/GenBank/DDBJ databases">
        <authorList>
            <person name="Neveu A P."/>
        </authorList>
    </citation>
    <scope>NUCLEOTIDE SEQUENCE</scope>
    <source>
        <tissue evidence="9">Whole embryo</tissue>
    </source>
</reference>
<evidence type="ECO:0000256" key="5">
    <source>
        <dbReference type="ARBA" id="ARBA00022840"/>
    </source>
</evidence>
<dbReference type="PANTHER" id="PTHR12400">
    <property type="entry name" value="INOSITOL POLYPHOSPHATE KINASE"/>
    <property type="match status" value="1"/>
</dbReference>
<feature type="region of interest" description="Disordered" evidence="8">
    <location>
        <begin position="202"/>
        <end position="235"/>
    </location>
</feature>
<feature type="region of interest" description="Disordered" evidence="8">
    <location>
        <begin position="327"/>
        <end position="346"/>
    </location>
</feature>
<feature type="compositionally biased region" description="Polar residues" evidence="8">
    <location>
        <begin position="208"/>
        <end position="222"/>
    </location>
</feature>
<sequence length="708" mass="78697">MTEERLKCDCNNMREATACQVSQHERADDTSQPCKTCTPCIREQMGRGGTQEVTLSDVNSSSSSNPSLCTTGCANAITKQLNNASLSEKQLVNNSAGDSNKQKGNHIEGLNETINNCCVQKSRALTSIPSVVVSDTTILDEDQPLNEPYCLVDQHKDCMDSGYSTGARNPKIQNICESSGSLDSNNGDILLGEVNEHQLLSPRRSCDSAYSSSMDNGGSMDNQQDEPGISFSVVDSSDFSGANASSAEESPSHKPKITTLTVGMLRKNASSPFSSSSSIASDVDSSSRADESAFNTLSVQIENLPRKLSSSSSCSLRSSLSFEESEEDFASSDENPIQANMNRRHSKVKAQNSWTKIRRMVIWSPFMQSFKKKYPWVQLAGHAGNFQPGEEGCILKKYVEREAECLSGLTSDPKLQDFSPTFHGVVEVNGEKYTRMQDLLLPFDCPSLMDCKMGIRTYLEDELVKAKVKPRLRQDMYMKMVEVSPDEPTEVERNQSAVTKPRYMQWREQISSTSNLGFRIEGIKKSDKDPSKDYKLTKTQCQVCEAFKYFIDNNVSVLKKYIERLKSMCHALGQSDFFHSHEVIGSSLLFVHDSTGEANVWMIDFGKTTRLPSSQKLDHRSEWKEGNREDGYLFGMDNLVSLFEGILVELQQTAPPNDEPQHTAPPSVEQVNHVTDDVTWSPRSNRKALRRQDARNSATEIAVVGEKT</sequence>
<comment type="similarity">
    <text evidence="1 7">Belongs to the inositol phosphokinase (IPK) family.</text>
</comment>
<protein>
    <recommendedName>
        <fullName evidence="7">Kinase</fullName>
        <ecNumber evidence="7">2.7.-.-</ecNumber>
    </recommendedName>
</protein>
<keyword evidence="5" id="KW-0067">ATP-binding</keyword>
<evidence type="ECO:0000256" key="8">
    <source>
        <dbReference type="SAM" id="MobiDB-lite"/>
    </source>
</evidence>
<dbReference type="AlphaFoldDB" id="A0A6F9DG33"/>
<accession>A0A6F9DG33</accession>
<dbReference type="InterPro" id="IPR005522">
    <property type="entry name" value="IPK"/>
</dbReference>
<proteinExistence type="evidence at transcript level"/>
<dbReference type="GO" id="GO:0005634">
    <property type="term" value="C:nucleus"/>
    <property type="evidence" value="ECO:0007669"/>
    <property type="project" value="TreeGrafter"/>
</dbReference>
<dbReference type="GO" id="GO:0005524">
    <property type="term" value="F:ATP binding"/>
    <property type="evidence" value="ECO:0007669"/>
    <property type="project" value="UniProtKB-KW"/>
</dbReference>
<evidence type="ECO:0000256" key="7">
    <source>
        <dbReference type="RuleBase" id="RU363090"/>
    </source>
</evidence>
<organism evidence="9">
    <name type="scientific">Phallusia mammillata</name>
    <dbReference type="NCBI Taxonomy" id="59560"/>
    <lineage>
        <taxon>Eukaryota</taxon>
        <taxon>Metazoa</taxon>
        <taxon>Chordata</taxon>
        <taxon>Tunicata</taxon>
        <taxon>Ascidiacea</taxon>
        <taxon>Phlebobranchia</taxon>
        <taxon>Ascidiidae</taxon>
        <taxon>Phallusia</taxon>
    </lineage>
</organism>
<dbReference type="InterPro" id="IPR038286">
    <property type="entry name" value="IPK_sf"/>
</dbReference>
<evidence type="ECO:0000313" key="9">
    <source>
        <dbReference type="EMBL" id="CAB3257458.1"/>
    </source>
</evidence>
<gene>
    <name evidence="9" type="primary">Itpka</name>
</gene>
<dbReference type="GO" id="GO:0000828">
    <property type="term" value="F:inositol hexakisphosphate kinase activity"/>
    <property type="evidence" value="ECO:0007669"/>
    <property type="project" value="TreeGrafter"/>
</dbReference>
<feature type="region of interest" description="Disordered" evidence="8">
    <location>
        <begin position="654"/>
        <end position="708"/>
    </location>
</feature>
<dbReference type="GO" id="GO:0046854">
    <property type="term" value="P:phosphatidylinositol phosphate biosynthetic process"/>
    <property type="evidence" value="ECO:0007669"/>
    <property type="project" value="TreeGrafter"/>
</dbReference>
<name>A0A6F9DG33_9ASCI</name>
<dbReference type="PANTHER" id="PTHR12400:SF26">
    <property type="entry name" value="KINASE"/>
    <property type="match status" value="1"/>
</dbReference>
<dbReference type="GO" id="GO:0005737">
    <property type="term" value="C:cytoplasm"/>
    <property type="evidence" value="ECO:0007669"/>
    <property type="project" value="TreeGrafter"/>
</dbReference>
<dbReference type="SUPFAM" id="SSF56104">
    <property type="entry name" value="SAICAR synthase-like"/>
    <property type="match status" value="1"/>
</dbReference>
<keyword evidence="4 7" id="KW-0418">Kinase</keyword>
<keyword evidence="3" id="KW-0547">Nucleotide-binding</keyword>
<evidence type="ECO:0000256" key="2">
    <source>
        <dbReference type="ARBA" id="ARBA00022679"/>
    </source>
</evidence>
<evidence type="ECO:0000256" key="3">
    <source>
        <dbReference type="ARBA" id="ARBA00022741"/>
    </source>
</evidence>
<dbReference type="Gene3D" id="3.30.470.160">
    <property type="entry name" value="Inositol polyphosphate kinase"/>
    <property type="match status" value="1"/>
</dbReference>
<evidence type="ECO:0000256" key="1">
    <source>
        <dbReference type="ARBA" id="ARBA00007374"/>
    </source>
</evidence>
<dbReference type="EMBL" id="LR786084">
    <property type="protein sequence ID" value="CAB3257458.1"/>
    <property type="molecule type" value="mRNA"/>
</dbReference>
<dbReference type="GO" id="GO:0008440">
    <property type="term" value="F:inositol-1,4,5-trisphosphate 3-kinase activity"/>
    <property type="evidence" value="ECO:0007669"/>
    <property type="project" value="UniProtKB-EC"/>
</dbReference>
<dbReference type="GO" id="GO:0032958">
    <property type="term" value="P:inositol phosphate biosynthetic process"/>
    <property type="evidence" value="ECO:0007669"/>
    <property type="project" value="InterPro"/>
</dbReference>
<evidence type="ECO:0000256" key="6">
    <source>
        <dbReference type="ARBA" id="ARBA00051963"/>
    </source>
</evidence>
<keyword evidence="2 7" id="KW-0808">Transferase</keyword>
<dbReference type="FunFam" id="3.30.470.160:FF:000001">
    <property type="entry name" value="Kinase"/>
    <property type="match status" value="1"/>
</dbReference>
<dbReference type="EC" id="2.7.-.-" evidence="7"/>
<evidence type="ECO:0000256" key="4">
    <source>
        <dbReference type="ARBA" id="ARBA00022777"/>
    </source>
</evidence>
<comment type="catalytic activity">
    <reaction evidence="6">
        <text>1D-myo-inositol 1,4,5-trisphosphate + ATP = 1D-myo-inositol 1,3,4,5-tetrakisphosphate + ADP + H(+)</text>
        <dbReference type="Rhea" id="RHEA:11020"/>
        <dbReference type="ChEBI" id="CHEBI:15378"/>
        <dbReference type="ChEBI" id="CHEBI:30616"/>
        <dbReference type="ChEBI" id="CHEBI:57895"/>
        <dbReference type="ChEBI" id="CHEBI:203600"/>
        <dbReference type="ChEBI" id="CHEBI:456216"/>
        <dbReference type="EC" id="2.7.1.127"/>
    </reaction>
    <physiologicalReaction direction="left-to-right" evidence="6">
        <dbReference type="Rhea" id="RHEA:11021"/>
    </physiologicalReaction>
</comment>
<dbReference type="Pfam" id="PF03770">
    <property type="entry name" value="IPK"/>
    <property type="match status" value="1"/>
</dbReference>